<dbReference type="PANTHER" id="PTHR24056:SF546">
    <property type="entry name" value="CYCLIN-DEPENDENT KINASE 12"/>
    <property type="match status" value="1"/>
</dbReference>
<keyword evidence="7 10" id="KW-0067">ATP-binding</keyword>
<dbReference type="InterPro" id="IPR050108">
    <property type="entry name" value="CDK"/>
</dbReference>
<feature type="compositionally biased region" description="Polar residues" evidence="11">
    <location>
        <begin position="258"/>
        <end position="271"/>
    </location>
</feature>
<dbReference type="InterPro" id="IPR011009">
    <property type="entry name" value="Kinase-like_dom_sf"/>
</dbReference>
<dbReference type="Gene3D" id="3.30.200.20">
    <property type="entry name" value="Phosphorylase Kinase, domain 1"/>
    <property type="match status" value="1"/>
</dbReference>
<evidence type="ECO:0000256" key="3">
    <source>
        <dbReference type="ARBA" id="ARBA00022527"/>
    </source>
</evidence>
<reference evidence="14" key="1">
    <citation type="journal article" date="2010" name="Genome Res.">
        <title>Population genomic sequencing of Coccidioides fungi reveals recent hybridization and transposon control.</title>
        <authorList>
            <person name="Neafsey D.E."/>
            <person name="Barker B.M."/>
            <person name="Sharpton T.J."/>
            <person name="Stajich J.E."/>
            <person name="Park D.J."/>
            <person name="Whiston E."/>
            <person name="Hung C.-Y."/>
            <person name="McMahan C."/>
            <person name="White J."/>
            <person name="Sykes S."/>
            <person name="Heiman D."/>
            <person name="Young S."/>
            <person name="Zeng Q."/>
            <person name="Abouelleil A."/>
            <person name="Aftuck L."/>
            <person name="Bessette D."/>
            <person name="Brown A."/>
            <person name="FitzGerald M."/>
            <person name="Lui A."/>
            <person name="Macdonald J.P."/>
            <person name="Priest M."/>
            <person name="Orbach M.J."/>
            <person name="Galgiani J.N."/>
            <person name="Kirkland T.N."/>
            <person name="Cole G.T."/>
            <person name="Birren B.W."/>
            <person name="Henn M.R."/>
            <person name="Taylor J.W."/>
            <person name="Rounsley S.D."/>
        </authorList>
    </citation>
    <scope>NUCLEOTIDE SEQUENCE [LARGE SCALE GENOMIC DNA]</scope>
    <source>
        <strain evidence="14">RMSCC 2394</strain>
    </source>
</reference>
<feature type="compositionally biased region" description="Basic and acidic residues" evidence="11">
    <location>
        <begin position="1048"/>
        <end position="1074"/>
    </location>
</feature>
<comment type="similarity">
    <text evidence="1">Belongs to the protein kinase superfamily. CMGC Ser/Thr protein kinase family. CDC2/CDKX subfamily.</text>
</comment>
<keyword evidence="13" id="KW-0131">Cell cycle</keyword>
<evidence type="ECO:0000256" key="9">
    <source>
        <dbReference type="ARBA" id="ARBA00048367"/>
    </source>
</evidence>
<feature type="compositionally biased region" description="Basic residues" evidence="11">
    <location>
        <begin position="64"/>
        <end position="77"/>
    </location>
</feature>
<dbReference type="STRING" id="404692.A0A0J6Y4P7"/>
<feature type="compositionally biased region" description="Basic and acidic residues" evidence="11">
    <location>
        <begin position="131"/>
        <end position="141"/>
    </location>
</feature>
<dbReference type="PANTHER" id="PTHR24056">
    <property type="entry name" value="CELL DIVISION PROTEIN KINASE"/>
    <property type="match status" value="1"/>
</dbReference>
<evidence type="ECO:0000256" key="11">
    <source>
        <dbReference type="SAM" id="MobiDB-lite"/>
    </source>
</evidence>
<feature type="compositionally biased region" description="Polar residues" evidence="11">
    <location>
        <begin position="465"/>
        <end position="475"/>
    </location>
</feature>
<dbReference type="SUPFAM" id="SSF56112">
    <property type="entry name" value="Protein kinase-like (PK-like)"/>
    <property type="match status" value="1"/>
</dbReference>
<keyword evidence="5 10" id="KW-0547">Nucleotide-binding</keyword>
<keyword evidence="3" id="KW-0723">Serine/threonine-protein kinase</keyword>
<dbReference type="FunFam" id="1.10.510.10:FF:000440">
    <property type="entry name" value="Serine/threonine-protein kinase bur1"/>
    <property type="match status" value="1"/>
</dbReference>
<evidence type="ECO:0000256" key="7">
    <source>
        <dbReference type="ARBA" id="ARBA00022840"/>
    </source>
</evidence>
<feature type="compositionally biased region" description="Basic and acidic residues" evidence="11">
    <location>
        <begin position="85"/>
        <end position="95"/>
    </location>
</feature>
<dbReference type="GO" id="GO:0008024">
    <property type="term" value="C:cyclin/CDK positive transcription elongation factor complex"/>
    <property type="evidence" value="ECO:0007669"/>
    <property type="project" value="TreeGrafter"/>
</dbReference>
<dbReference type="InterPro" id="IPR008271">
    <property type="entry name" value="Ser/Thr_kinase_AS"/>
</dbReference>
<feature type="region of interest" description="Disordered" evidence="11">
    <location>
        <begin position="1048"/>
        <end position="1106"/>
    </location>
</feature>
<evidence type="ECO:0000313" key="13">
    <source>
        <dbReference type="EMBL" id="KMP03641.1"/>
    </source>
</evidence>
<feature type="region of interest" description="Disordered" evidence="11">
    <location>
        <begin position="1"/>
        <end position="719"/>
    </location>
</feature>
<dbReference type="FunFam" id="3.30.200.20:FF:000270">
    <property type="entry name" value="Serine/threonine-protein kinase bur1"/>
    <property type="match status" value="1"/>
</dbReference>
<feature type="compositionally biased region" description="Basic and acidic residues" evidence="11">
    <location>
        <begin position="646"/>
        <end position="705"/>
    </location>
</feature>
<sequence>MKRRFTSRRSHPYRTHRVSRSPDRAATDNPPHADAANDYMAASRRSPSMRDQWRADGDYDREIHHHRPRARERHSRRQLSPPAPRRRDRDRERPSRGRGSGSTAHYHPCRRPIPRGEDRNPENTRTTPFKAAREENRDAKHSLKNQVRSRQREDSPPSPSNPSFPRRKRSRSPSPSRSHRRPHHKKGRHNDRGDHFGRGGRRPQRYSSPERFVPPRETGPGRKSHYSKAPTSDSLSISRCRRSRSPVPSDFGLRASLSPHSPSNRSCNSIDYPSRPPSRHSFASKVSRESSPSRAFRSMQDTLPIQSLEDESIGSASTFRPAANADIPSSNHSVDGDSHMRDAYPMHGMRPSETRGSRRQARPHVDTRQPYSSPQYIPGSDSRHPSPQSGSPYGSSRGSWVGQPQHPYPHGQQRQMHGYSPPYRQPSYSSQGGSQGQYYQGQPPQYPPSPNAGQQGYSGQPPYRGTSSSYRGNPYSQPPPPDRRFSGANSQNYGSPPQPQRSRSGHFTSLQWTASAGRGRGSQTGPGQPSPTIPSLQPPHHALDDPLSPDMDDNDNPFRPSKDLQVEDEEAVKKNENNDVKKMPPPRQGSGSSQPKETGKFSFAFKSKAPATPVPKPVSGLAQKMREPPRPLEPPKKELLSAQTRLKHEIRPDRRDDRRDRDGRRGDRRFDRRDDRRRDRREDRRPDVKHDRRKDRERERDREHSPPTQEKPKKKMLTRMKPRPTLSEEFSKSDSVYYRKPGNESVVGAGTYGKVFKAVHVFTKNKVALKRIRMEGEKDGFPITAVREIRLLQHLRHENVVSLQEVMVERNECFMVFEYLSHDMTGLINHPSFTLSAAHKKHLAKQMFEGLNYLHHRGVLHRDIKAANILISNKGQLKFADFGLARFFSKSRQLDYTNRVITIWYRPPELLLGETRYGPAVDVWSAACVYMEMFTKKAIFPGDGSEINQLDKLYNSLGTPTRTDWPAIIDMPWFELMRPRERKKRAFENMYKDYLSPAALDLVSKIFQYDPVKRPSTEEVLAHPYFTEEEPAPQQAIELADVEGDWHEFESKAHRKEKDKEARRAEQREREKRRISNHTGESVDRERKRTKVDDDTSAPVSQGPEN</sequence>
<gene>
    <name evidence="13" type="ORF">CIRG_03334</name>
</gene>
<organism evidence="13 14">
    <name type="scientific">Coccidioides immitis RMSCC 2394</name>
    <dbReference type="NCBI Taxonomy" id="404692"/>
    <lineage>
        <taxon>Eukaryota</taxon>
        <taxon>Fungi</taxon>
        <taxon>Dikarya</taxon>
        <taxon>Ascomycota</taxon>
        <taxon>Pezizomycotina</taxon>
        <taxon>Eurotiomycetes</taxon>
        <taxon>Eurotiomycetidae</taxon>
        <taxon>Onygenales</taxon>
        <taxon>Onygenaceae</taxon>
        <taxon>Coccidioides</taxon>
    </lineage>
</organism>
<protein>
    <recommendedName>
        <fullName evidence="2">cyclin-dependent kinase</fullName>
        <ecNumber evidence="2">2.7.11.22</ecNumber>
    </recommendedName>
</protein>
<evidence type="ECO:0000259" key="12">
    <source>
        <dbReference type="PROSITE" id="PS50011"/>
    </source>
</evidence>
<feature type="compositionally biased region" description="Polar residues" evidence="11">
    <location>
        <begin position="487"/>
        <end position="514"/>
    </location>
</feature>
<dbReference type="GO" id="GO:0008353">
    <property type="term" value="F:RNA polymerase II CTD heptapeptide repeat kinase activity"/>
    <property type="evidence" value="ECO:0007669"/>
    <property type="project" value="TreeGrafter"/>
</dbReference>
<proteinExistence type="inferred from homology"/>
<dbReference type="GO" id="GO:0051301">
    <property type="term" value="P:cell division"/>
    <property type="evidence" value="ECO:0007669"/>
    <property type="project" value="UniProtKB-KW"/>
</dbReference>
<dbReference type="GO" id="GO:0004693">
    <property type="term" value="F:cyclin-dependent protein serine/threonine kinase activity"/>
    <property type="evidence" value="ECO:0007669"/>
    <property type="project" value="UniProtKB-EC"/>
</dbReference>
<keyword evidence="13" id="KW-0132">Cell division</keyword>
<feature type="domain" description="Protein kinase" evidence="12">
    <location>
        <begin position="741"/>
        <end position="1026"/>
    </location>
</feature>
<dbReference type="CDD" id="cd07840">
    <property type="entry name" value="STKc_CDK9_like"/>
    <property type="match status" value="1"/>
</dbReference>
<feature type="binding site" evidence="10">
    <location>
        <position position="770"/>
    </location>
    <ligand>
        <name>ATP</name>
        <dbReference type="ChEBI" id="CHEBI:30616"/>
    </ligand>
</feature>
<feature type="compositionally biased region" description="Basic and acidic residues" evidence="11">
    <location>
        <begin position="1081"/>
        <end position="1094"/>
    </location>
</feature>
<name>A0A0J6Y4P7_COCIT</name>
<dbReference type="InterPro" id="IPR000719">
    <property type="entry name" value="Prot_kinase_dom"/>
</dbReference>
<feature type="compositionally biased region" description="Basic and acidic residues" evidence="11">
    <location>
        <begin position="334"/>
        <end position="356"/>
    </location>
</feature>
<evidence type="ECO:0000256" key="6">
    <source>
        <dbReference type="ARBA" id="ARBA00022777"/>
    </source>
</evidence>
<dbReference type="OrthoDB" id="204883at2759"/>
<evidence type="ECO:0000256" key="2">
    <source>
        <dbReference type="ARBA" id="ARBA00012425"/>
    </source>
</evidence>
<accession>A0A0J6Y4P7</accession>
<comment type="catalytic activity">
    <reaction evidence="9">
        <text>L-seryl-[protein] + ATP = O-phospho-L-seryl-[protein] + ADP + H(+)</text>
        <dbReference type="Rhea" id="RHEA:17989"/>
        <dbReference type="Rhea" id="RHEA-COMP:9863"/>
        <dbReference type="Rhea" id="RHEA-COMP:11604"/>
        <dbReference type="ChEBI" id="CHEBI:15378"/>
        <dbReference type="ChEBI" id="CHEBI:29999"/>
        <dbReference type="ChEBI" id="CHEBI:30616"/>
        <dbReference type="ChEBI" id="CHEBI:83421"/>
        <dbReference type="ChEBI" id="CHEBI:456216"/>
        <dbReference type="EC" id="2.7.11.22"/>
    </reaction>
</comment>
<evidence type="ECO:0000256" key="1">
    <source>
        <dbReference type="ARBA" id="ARBA00006485"/>
    </source>
</evidence>
<dbReference type="EC" id="2.7.11.22" evidence="2"/>
<feature type="compositionally biased region" description="Low complexity" evidence="11">
    <location>
        <begin position="385"/>
        <end position="443"/>
    </location>
</feature>
<evidence type="ECO:0000256" key="5">
    <source>
        <dbReference type="ARBA" id="ARBA00022741"/>
    </source>
</evidence>
<dbReference type="GO" id="GO:0032968">
    <property type="term" value="P:positive regulation of transcription elongation by RNA polymerase II"/>
    <property type="evidence" value="ECO:0007669"/>
    <property type="project" value="TreeGrafter"/>
</dbReference>
<dbReference type="Pfam" id="PF00069">
    <property type="entry name" value="Pkinase"/>
    <property type="match status" value="1"/>
</dbReference>
<dbReference type="AlphaFoldDB" id="A0A0J6Y4P7"/>
<feature type="compositionally biased region" description="Basic and acidic residues" evidence="11">
    <location>
        <begin position="624"/>
        <end position="639"/>
    </location>
</feature>
<dbReference type="SMART" id="SM00220">
    <property type="entry name" value="S_TKc"/>
    <property type="match status" value="1"/>
</dbReference>
<feature type="compositionally biased region" description="Basic residues" evidence="11">
    <location>
        <begin position="165"/>
        <end position="189"/>
    </location>
</feature>
<keyword evidence="6 13" id="KW-0418">Kinase</keyword>
<dbReference type="PROSITE" id="PS50011">
    <property type="entry name" value="PROTEIN_KINASE_DOM"/>
    <property type="match status" value="1"/>
</dbReference>
<feature type="compositionally biased region" description="Basic and acidic residues" evidence="11">
    <location>
        <begin position="560"/>
        <end position="582"/>
    </location>
</feature>
<dbReference type="PROSITE" id="PS00107">
    <property type="entry name" value="PROTEIN_KINASE_ATP"/>
    <property type="match status" value="1"/>
</dbReference>
<comment type="catalytic activity">
    <reaction evidence="8">
        <text>L-threonyl-[protein] + ATP = O-phospho-L-threonyl-[protein] + ADP + H(+)</text>
        <dbReference type="Rhea" id="RHEA:46608"/>
        <dbReference type="Rhea" id="RHEA-COMP:11060"/>
        <dbReference type="Rhea" id="RHEA-COMP:11605"/>
        <dbReference type="ChEBI" id="CHEBI:15378"/>
        <dbReference type="ChEBI" id="CHEBI:30013"/>
        <dbReference type="ChEBI" id="CHEBI:30616"/>
        <dbReference type="ChEBI" id="CHEBI:61977"/>
        <dbReference type="ChEBI" id="CHEBI:456216"/>
        <dbReference type="EC" id="2.7.11.22"/>
    </reaction>
</comment>
<evidence type="ECO:0000313" key="14">
    <source>
        <dbReference type="Proteomes" id="UP000054565"/>
    </source>
</evidence>
<keyword evidence="4" id="KW-0808">Transferase</keyword>
<dbReference type="GO" id="GO:0030332">
    <property type="term" value="F:cyclin binding"/>
    <property type="evidence" value="ECO:0007669"/>
    <property type="project" value="TreeGrafter"/>
</dbReference>
<feature type="compositionally biased region" description="Polar residues" evidence="11">
    <location>
        <begin position="289"/>
        <end position="305"/>
    </location>
</feature>
<dbReference type="Proteomes" id="UP000054565">
    <property type="component" value="Unassembled WGS sequence"/>
</dbReference>
<feature type="compositionally biased region" description="Basic and acidic residues" evidence="11">
    <location>
        <begin position="51"/>
        <end position="63"/>
    </location>
</feature>
<dbReference type="EMBL" id="DS028094">
    <property type="protein sequence ID" value="KMP03641.1"/>
    <property type="molecule type" value="Genomic_DNA"/>
</dbReference>
<evidence type="ECO:0000256" key="10">
    <source>
        <dbReference type="PROSITE-ProRule" id="PRU10141"/>
    </source>
</evidence>
<feature type="compositionally biased region" description="Basic residues" evidence="11">
    <location>
        <begin position="1"/>
        <end position="19"/>
    </location>
</feature>
<dbReference type="GO" id="GO:0005524">
    <property type="term" value="F:ATP binding"/>
    <property type="evidence" value="ECO:0007669"/>
    <property type="project" value="UniProtKB-UniRule"/>
</dbReference>
<dbReference type="InterPro" id="IPR017441">
    <property type="entry name" value="Protein_kinase_ATP_BS"/>
</dbReference>
<dbReference type="Gene3D" id="1.10.510.10">
    <property type="entry name" value="Transferase(Phosphotransferase) domain 1"/>
    <property type="match status" value="1"/>
</dbReference>
<evidence type="ECO:0000256" key="4">
    <source>
        <dbReference type="ARBA" id="ARBA00022679"/>
    </source>
</evidence>
<evidence type="ECO:0000256" key="8">
    <source>
        <dbReference type="ARBA" id="ARBA00047811"/>
    </source>
</evidence>
<dbReference type="PROSITE" id="PS00108">
    <property type="entry name" value="PROTEIN_KINASE_ST"/>
    <property type="match status" value="1"/>
</dbReference>